<dbReference type="EMBL" id="LAXJ01000010">
    <property type="protein sequence ID" value="KRS12370.1"/>
    <property type="molecule type" value="Genomic_DNA"/>
</dbReference>
<sequence>MFFWFWCERSTLETHKARGNMRRGTILYFSQDGSIAHIWSDEPGNPLFRAREADFPELWQKLEVGTVVLFVGGGPDADQGVMSLDLSTDAKG</sequence>
<keyword evidence="2" id="KW-1185">Reference proteome</keyword>
<dbReference type="Proteomes" id="UP000051295">
    <property type="component" value="Unassembled WGS sequence"/>
</dbReference>
<dbReference type="AlphaFoldDB" id="A0A0T5NTV1"/>
<name>A0A0T5NTV1_9RHOB</name>
<evidence type="ECO:0000313" key="2">
    <source>
        <dbReference type="Proteomes" id="UP000051295"/>
    </source>
</evidence>
<protein>
    <submittedName>
        <fullName evidence="1">Uncharacterized protein</fullName>
    </submittedName>
</protein>
<organism evidence="1 2">
    <name type="scientific">Roseovarius atlanticus</name>
    <dbReference type="NCBI Taxonomy" id="1641875"/>
    <lineage>
        <taxon>Bacteria</taxon>
        <taxon>Pseudomonadati</taxon>
        <taxon>Pseudomonadota</taxon>
        <taxon>Alphaproteobacteria</taxon>
        <taxon>Rhodobacterales</taxon>
        <taxon>Roseobacteraceae</taxon>
        <taxon>Roseovarius</taxon>
    </lineage>
</organism>
<gene>
    <name evidence="1" type="ORF">XM53_12105</name>
</gene>
<evidence type="ECO:0000313" key="1">
    <source>
        <dbReference type="EMBL" id="KRS12370.1"/>
    </source>
</evidence>
<dbReference type="PATRIC" id="fig|1641875.4.peg.211"/>
<comment type="caution">
    <text evidence="1">The sequence shown here is derived from an EMBL/GenBank/DDBJ whole genome shotgun (WGS) entry which is preliminary data.</text>
</comment>
<proteinExistence type="predicted"/>
<accession>A0A0T5NTV1</accession>
<reference evidence="1 2" key="1">
    <citation type="submission" date="2015-04" db="EMBL/GenBank/DDBJ databases">
        <title>The draft genome sequence of Roseovarius sp.R12b.</title>
        <authorList>
            <person name="Li G."/>
            <person name="Lai Q."/>
            <person name="Shao Z."/>
            <person name="Yan P."/>
        </authorList>
    </citation>
    <scope>NUCLEOTIDE SEQUENCE [LARGE SCALE GENOMIC DNA]</scope>
    <source>
        <strain evidence="1 2">R12B</strain>
    </source>
</reference>